<sequence>MKPIVLIPRYLVVGGSCALINTTVLVGAGALGLPLGLSIAVSFIIVCLAGYALHAAVTFDAPRHWRGFLRYTLAMAANLPMSTLLLWLFARVLHWPMALAAPAVTATMLAVNFLSSRWAITHPTRRTVGMSS</sequence>
<protein>
    <submittedName>
        <fullName evidence="8">GtrA family protein</fullName>
    </submittedName>
</protein>
<feature type="domain" description="GtrA/DPMS transmembrane" evidence="7">
    <location>
        <begin position="9"/>
        <end position="120"/>
    </location>
</feature>
<dbReference type="PANTHER" id="PTHR38459:SF1">
    <property type="entry name" value="PROPHAGE BACTOPRENOL-LINKED GLUCOSE TRANSLOCASE HOMOLOG"/>
    <property type="match status" value="1"/>
</dbReference>
<evidence type="ECO:0000256" key="1">
    <source>
        <dbReference type="ARBA" id="ARBA00004141"/>
    </source>
</evidence>
<dbReference type="RefSeq" id="WP_271299854.1">
    <property type="nucleotide sequence ID" value="NZ_JBBBDM010000020.1"/>
</dbReference>
<evidence type="ECO:0000313" key="8">
    <source>
        <dbReference type="EMBL" id="MEI5689066.1"/>
    </source>
</evidence>
<keyword evidence="5 6" id="KW-0472">Membrane</keyword>
<comment type="caution">
    <text evidence="8">The sequence shown here is derived from an EMBL/GenBank/DDBJ whole genome shotgun (WGS) entry which is preliminary data.</text>
</comment>
<comment type="subcellular location">
    <subcellularLocation>
        <location evidence="1">Membrane</location>
        <topology evidence="1">Multi-pass membrane protein</topology>
    </subcellularLocation>
</comment>
<feature type="transmembrane region" description="Helical" evidence="6">
    <location>
        <begin position="95"/>
        <end position="115"/>
    </location>
</feature>
<reference evidence="8 9" key="1">
    <citation type="journal article" date="2013" name="Int. J. Syst. Evol. Microbiol.">
        <title>Sphingomonas kyungheensis sp. nov., a bacterium with ginsenoside-converting activity isolated from soil of a ginseng field.</title>
        <authorList>
            <person name="Son H.M."/>
            <person name="Yang J.E."/>
            <person name="Park Y."/>
            <person name="Han C.K."/>
            <person name="Kim S.G."/>
            <person name="Kook M."/>
            <person name="Yi T.H."/>
        </authorList>
    </citation>
    <scope>NUCLEOTIDE SEQUENCE [LARGE SCALE GENOMIC DNA]</scope>
    <source>
        <strain evidence="8 9">LMG 26582</strain>
    </source>
</reference>
<evidence type="ECO:0000256" key="6">
    <source>
        <dbReference type="SAM" id="Phobius"/>
    </source>
</evidence>
<feature type="transmembrane region" description="Helical" evidence="6">
    <location>
        <begin position="39"/>
        <end position="59"/>
    </location>
</feature>
<keyword evidence="4 6" id="KW-1133">Transmembrane helix</keyword>
<evidence type="ECO:0000256" key="3">
    <source>
        <dbReference type="ARBA" id="ARBA00022692"/>
    </source>
</evidence>
<evidence type="ECO:0000256" key="2">
    <source>
        <dbReference type="ARBA" id="ARBA00009399"/>
    </source>
</evidence>
<evidence type="ECO:0000313" key="9">
    <source>
        <dbReference type="Proteomes" id="UP001367771"/>
    </source>
</evidence>
<evidence type="ECO:0000259" key="7">
    <source>
        <dbReference type="Pfam" id="PF04138"/>
    </source>
</evidence>
<organism evidence="8 9">
    <name type="scientific">Sphingomonas kyungheensis</name>
    <dbReference type="NCBI Taxonomy" id="1069987"/>
    <lineage>
        <taxon>Bacteria</taxon>
        <taxon>Pseudomonadati</taxon>
        <taxon>Pseudomonadota</taxon>
        <taxon>Alphaproteobacteria</taxon>
        <taxon>Sphingomonadales</taxon>
        <taxon>Sphingomonadaceae</taxon>
        <taxon>Sphingomonas</taxon>
    </lineage>
</organism>
<proteinExistence type="inferred from homology"/>
<keyword evidence="9" id="KW-1185">Reference proteome</keyword>
<evidence type="ECO:0000256" key="5">
    <source>
        <dbReference type="ARBA" id="ARBA00023136"/>
    </source>
</evidence>
<dbReference type="PANTHER" id="PTHR38459">
    <property type="entry name" value="PROPHAGE BACTOPRENOL-LINKED GLUCOSE TRANSLOCASE HOMOLOG"/>
    <property type="match status" value="1"/>
</dbReference>
<dbReference type="Proteomes" id="UP001367771">
    <property type="component" value="Unassembled WGS sequence"/>
</dbReference>
<name>A0ABU8H7M3_9SPHN</name>
<accession>A0ABU8H7M3</accession>
<feature type="transmembrane region" description="Helical" evidence="6">
    <location>
        <begin position="12"/>
        <end position="33"/>
    </location>
</feature>
<dbReference type="Pfam" id="PF04138">
    <property type="entry name" value="GtrA_DPMS_TM"/>
    <property type="match status" value="1"/>
</dbReference>
<keyword evidence="3 6" id="KW-0812">Transmembrane</keyword>
<dbReference type="InterPro" id="IPR007267">
    <property type="entry name" value="GtrA_DPMS_TM"/>
</dbReference>
<dbReference type="InterPro" id="IPR051401">
    <property type="entry name" value="GtrA_CellWall_Glycosyl"/>
</dbReference>
<dbReference type="EMBL" id="JBBBDM010000020">
    <property type="protein sequence ID" value="MEI5689066.1"/>
    <property type="molecule type" value="Genomic_DNA"/>
</dbReference>
<gene>
    <name evidence="8" type="ORF">V8201_18395</name>
</gene>
<feature type="transmembrane region" description="Helical" evidence="6">
    <location>
        <begin position="71"/>
        <end position="89"/>
    </location>
</feature>
<comment type="similarity">
    <text evidence="2">Belongs to the GtrA family.</text>
</comment>
<evidence type="ECO:0000256" key="4">
    <source>
        <dbReference type="ARBA" id="ARBA00022989"/>
    </source>
</evidence>